<evidence type="ECO:0000313" key="3">
    <source>
        <dbReference type="Proteomes" id="UP000318717"/>
    </source>
</evidence>
<dbReference type="RefSeq" id="WP_141346468.1">
    <property type="nucleotide sequence ID" value="NZ_BJLF01000014.1"/>
</dbReference>
<keyword evidence="3" id="KW-1185">Reference proteome</keyword>
<evidence type="ECO:0000313" key="2">
    <source>
        <dbReference type="EMBL" id="GEA52010.1"/>
    </source>
</evidence>
<reference evidence="2 3" key="1">
    <citation type="submission" date="2019-06" db="EMBL/GenBank/DDBJ databases">
        <title>Whole genome shotgun sequence of Vibrio inusitatus NBRC 102082.</title>
        <authorList>
            <person name="Hosoyama A."/>
            <person name="Uohara A."/>
            <person name="Ohji S."/>
            <person name="Ichikawa N."/>
        </authorList>
    </citation>
    <scope>NUCLEOTIDE SEQUENCE [LARGE SCALE GENOMIC DNA]</scope>
    <source>
        <strain evidence="2 3">NBRC 102082</strain>
    </source>
</reference>
<organism evidence="2 3">
    <name type="scientific">Vibrio inusitatus NBRC 102082</name>
    <dbReference type="NCBI Taxonomy" id="1219070"/>
    <lineage>
        <taxon>Bacteria</taxon>
        <taxon>Pseudomonadati</taxon>
        <taxon>Pseudomonadota</taxon>
        <taxon>Gammaproteobacteria</taxon>
        <taxon>Vibrionales</taxon>
        <taxon>Vibrionaceae</taxon>
        <taxon>Vibrio</taxon>
    </lineage>
</organism>
<gene>
    <name evidence="2" type="ORF">VIN01S_28140</name>
</gene>
<dbReference type="AlphaFoldDB" id="A0A4Y3HZ62"/>
<keyword evidence="1" id="KW-0732">Signal</keyword>
<comment type="caution">
    <text evidence="2">The sequence shown here is derived from an EMBL/GenBank/DDBJ whole genome shotgun (WGS) entry which is preliminary data.</text>
</comment>
<dbReference type="Proteomes" id="UP000318717">
    <property type="component" value="Unassembled WGS sequence"/>
</dbReference>
<dbReference type="EMBL" id="BJLF01000014">
    <property type="protein sequence ID" value="GEA52010.1"/>
    <property type="molecule type" value="Genomic_DNA"/>
</dbReference>
<dbReference type="OrthoDB" id="5858104at2"/>
<protein>
    <recommendedName>
        <fullName evidence="4">Porin</fullName>
    </recommendedName>
</protein>
<feature type="chain" id="PRO_5021373150" description="Porin" evidence="1">
    <location>
        <begin position="19"/>
        <end position="239"/>
    </location>
</feature>
<sequence>MKNFLAVILIHFPFYSFASSEQGSETGVVDFITETFDISVSNSDFLGDYSSDYVFTLNASYNINETWRVFGSLDTDEFLDVGVGYSFFIAEKVYNEVSVSVGGNTEKTYVTTAGLFSATQWNDFVFYTNFEGQYIENNPDIPNFDVQRQQIFFNKLVGANYEVTQWFSLSASYGHDQNHYDVFSVNDYKFTAPMEGYADSYVNLGFILNLWGVKPYISYRFDLNESEASYWDFSLSFDF</sequence>
<feature type="signal peptide" evidence="1">
    <location>
        <begin position="1"/>
        <end position="18"/>
    </location>
</feature>
<proteinExistence type="predicted"/>
<evidence type="ECO:0008006" key="4">
    <source>
        <dbReference type="Google" id="ProtNLM"/>
    </source>
</evidence>
<accession>A0A4Y3HZ62</accession>
<evidence type="ECO:0000256" key="1">
    <source>
        <dbReference type="SAM" id="SignalP"/>
    </source>
</evidence>
<name>A0A4Y3HZ62_9VIBR</name>